<gene>
    <name evidence="1" type="ORF">FOVG_05774</name>
</gene>
<dbReference type="AlphaFoldDB" id="W9PPT3"/>
<name>W9PPT3_FUSOX</name>
<evidence type="ECO:0000313" key="1">
    <source>
        <dbReference type="EMBL" id="EXA44302.1"/>
    </source>
</evidence>
<sequence length="43" mass="4929">MAKPLYVILLQMCQQRLTASNLIVRPYLSYTANKSQGVLELFI</sequence>
<reference evidence="1" key="1">
    <citation type="submission" date="2011-10" db="EMBL/GenBank/DDBJ databases">
        <title>The Genome Sequence of Fusarium oxysporum HDV247.</title>
        <authorList>
            <consortium name="The Broad Institute Genome Sequencing Platform"/>
            <person name="Ma L.-J."/>
            <person name="Gale L.R."/>
            <person name="Schwartz D.C."/>
            <person name="Zhou S."/>
            <person name="Corby-Kistler H."/>
            <person name="Young S.K."/>
            <person name="Zeng Q."/>
            <person name="Gargeya S."/>
            <person name="Fitzgerald M."/>
            <person name="Haas B."/>
            <person name="Abouelleil A."/>
            <person name="Alvarado L."/>
            <person name="Arachchi H.M."/>
            <person name="Berlin A."/>
            <person name="Brown A."/>
            <person name="Chapman S.B."/>
            <person name="Chen Z."/>
            <person name="Dunbar C."/>
            <person name="Freedman E."/>
            <person name="Gearin G."/>
            <person name="Goldberg J."/>
            <person name="Griggs A."/>
            <person name="Gujja S."/>
            <person name="Heiman D."/>
            <person name="Howarth C."/>
            <person name="Larson L."/>
            <person name="Lui A."/>
            <person name="MacDonald P.J.P."/>
            <person name="Montmayeur A."/>
            <person name="Murphy C."/>
            <person name="Neiman D."/>
            <person name="Pearson M."/>
            <person name="Priest M."/>
            <person name="Roberts A."/>
            <person name="Saif S."/>
            <person name="Shea T."/>
            <person name="Shenoy N."/>
            <person name="Sisk P."/>
            <person name="Stolte C."/>
            <person name="Sykes S."/>
            <person name="Wortman J."/>
            <person name="Nusbaum C."/>
            <person name="Birren B."/>
        </authorList>
    </citation>
    <scope>NUCLEOTIDE SEQUENCE [LARGE SCALE GENOMIC DNA]</scope>
    <source>
        <strain evidence="1">HDV247</strain>
    </source>
</reference>
<protein>
    <submittedName>
        <fullName evidence="1">Uncharacterized protein</fullName>
    </submittedName>
</protein>
<reference evidence="1" key="2">
    <citation type="submission" date="2012-05" db="EMBL/GenBank/DDBJ databases">
        <title>Annotation of the Genome Sequence of Fusarium oxysporum HDV247.</title>
        <authorList>
            <consortium name="The Broad Institute Genomics Platform"/>
            <person name="Ma L.-J."/>
            <person name="Corby-Kistler H."/>
            <person name="Broz K."/>
            <person name="Gale L.R."/>
            <person name="Jonkers W."/>
            <person name="O'Donnell K."/>
            <person name="Ploetz R."/>
            <person name="Steinberg C."/>
            <person name="Schwartz D.C."/>
            <person name="VanEtten H."/>
            <person name="Zhou S."/>
            <person name="Young S.K."/>
            <person name="Zeng Q."/>
            <person name="Gargeya S."/>
            <person name="Fitzgerald M."/>
            <person name="Abouelleil A."/>
            <person name="Alvarado L."/>
            <person name="Chapman S.B."/>
            <person name="Gainer-Dewar J."/>
            <person name="Goldberg J."/>
            <person name="Griggs A."/>
            <person name="Gujja S."/>
            <person name="Hansen M."/>
            <person name="Howarth C."/>
            <person name="Imamovic A."/>
            <person name="Ireland A."/>
            <person name="Larimer J."/>
            <person name="McCowan C."/>
            <person name="Murphy C."/>
            <person name="Pearson M."/>
            <person name="Poon T.W."/>
            <person name="Priest M."/>
            <person name="Roberts A."/>
            <person name="Saif S."/>
            <person name="Shea T."/>
            <person name="Sykes S."/>
            <person name="Wortman J."/>
            <person name="Nusbaum C."/>
            <person name="Birren B."/>
        </authorList>
    </citation>
    <scope>NUCLEOTIDE SEQUENCE</scope>
    <source>
        <strain evidence="1">HDV247</strain>
    </source>
</reference>
<dbReference type="EMBL" id="JH650971">
    <property type="protein sequence ID" value="EXA44302.1"/>
    <property type="molecule type" value="Genomic_DNA"/>
</dbReference>
<dbReference type="Proteomes" id="UP000030751">
    <property type="component" value="Unassembled WGS sequence"/>
</dbReference>
<proteinExistence type="predicted"/>
<organism evidence="1">
    <name type="scientific">Fusarium oxysporum f. sp. pisi HDV247</name>
    <dbReference type="NCBI Taxonomy" id="1080344"/>
    <lineage>
        <taxon>Eukaryota</taxon>
        <taxon>Fungi</taxon>
        <taxon>Dikarya</taxon>
        <taxon>Ascomycota</taxon>
        <taxon>Pezizomycotina</taxon>
        <taxon>Sordariomycetes</taxon>
        <taxon>Hypocreomycetidae</taxon>
        <taxon>Hypocreales</taxon>
        <taxon>Nectriaceae</taxon>
        <taxon>Fusarium</taxon>
        <taxon>Fusarium oxysporum species complex</taxon>
    </lineage>
</organism>
<dbReference type="HOGENOM" id="CLU_3242176_0_0_1"/>
<accession>W9PPT3</accession>